<dbReference type="EMBL" id="RCMV01000023">
    <property type="protein sequence ID" value="KAG3228005.1"/>
    <property type="molecule type" value="Genomic_DNA"/>
</dbReference>
<comment type="caution">
    <text evidence="1">The sequence shown here is derived from an EMBL/GenBank/DDBJ whole genome shotgun (WGS) entry which is preliminary data.</text>
</comment>
<evidence type="ECO:0000313" key="1">
    <source>
        <dbReference type="EMBL" id="KAG3228005.1"/>
    </source>
</evidence>
<reference evidence="1" key="1">
    <citation type="submission" date="2018-05" db="EMBL/GenBank/DDBJ databases">
        <title>Effector identification in a new, highly contiguous assembly of the strawberry crown rot pathogen Phytophthora cactorum.</title>
        <authorList>
            <person name="Armitage A.D."/>
            <person name="Nellist C.F."/>
            <person name="Bates H."/>
            <person name="Vickerstaff R.J."/>
            <person name="Harrison R.J."/>
        </authorList>
    </citation>
    <scope>NUCLEOTIDE SEQUENCE</scope>
    <source>
        <strain evidence="1">P421</strain>
    </source>
</reference>
<proteinExistence type="predicted"/>
<name>A0A8T1IRG0_9STRA</name>
<protein>
    <submittedName>
        <fullName evidence="1">Uncharacterized protein</fullName>
    </submittedName>
</protein>
<dbReference type="AlphaFoldDB" id="A0A8T1IRG0"/>
<sequence length="79" mass="9253">MRYFHEVLLKLDQAGMIISGVVIYFVVKATEYYQNYQVTVEDRGLLASFNSNWTCPEEDFVKKCVFEEDPVRTFEQLCG</sequence>
<accession>A0A8T1IRG0</accession>
<evidence type="ECO:0000313" key="2">
    <source>
        <dbReference type="Proteomes" id="UP000760860"/>
    </source>
</evidence>
<dbReference type="Proteomes" id="UP000760860">
    <property type="component" value="Unassembled WGS sequence"/>
</dbReference>
<gene>
    <name evidence="1" type="ORF">PC129_g1485</name>
</gene>
<organism evidence="1 2">
    <name type="scientific">Phytophthora cactorum</name>
    <dbReference type="NCBI Taxonomy" id="29920"/>
    <lineage>
        <taxon>Eukaryota</taxon>
        <taxon>Sar</taxon>
        <taxon>Stramenopiles</taxon>
        <taxon>Oomycota</taxon>
        <taxon>Peronosporomycetes</taxon>
        <taxon>Peronosporales</taxon>
        <taxon>Peronosporaceae</taxon>
        <taxon>Phytophthora</taxon>
    </lineage>
</organism>